<name>A0A7S2G2X6_9STRA</name>
<dbReference type="EMBL" id="HBGS01030817">
    <property type="protein sequence ID" value="CAD9429810.1"/>
    <property type="molecule type" value="Transcribed_RNA"/>
</dbReference>
<evidence type="ECO:0000313" key="2">
    <source>
        <dbReference type="EMBL" id="CAD9429810.1"/>
    </source>
</evidence>
<gene>
    <name evidence="2" type="ORF">DSPE1174_LOCUS15741</name>
</gene>
<accession>A0A7S2G2X6</accession>
<reference evidence="2" key="1">
    <citation type="submission" date="2021-01" db="EMBL/GenBank/DDBJ databases">
        <authorList>
            <person name="Corre E."/>
            <person name="Pelletier E."/>
            <person name="Niang G."/>
            <person name="Scheremetjew M."/>
            <person name="Finn R."/>
            <person name="Kale V."/>
            <person name="Holt S."/>
            <person name="Cochrane G."/>
            <person name="Meng A."/>
            <person name="Brown T."/>
            <person name="Cohen L."/>
        </authorList>
    </citation>
    <scope>NUCLEOTIDE SEQUENCE</scope>
    <source>
        <strain evidence="2">CCMP1381</strain>
    </source>
</reference>
<organism evidence="2">
    <name type="scientific">Octactis speculum</name>
    <dbReference type="NCBI Taxonomy" id="3111310"/>
    <lineage>
        <taxon>Eukaryota</taxon>
        <taxon>Sar</taxon>
        <taxon>Stramenopiles</taxon>
        <taxon>Ochrophyta</taxon>
        <taxon>Dictyochophyceae</taxon>
        <taxon>Dictyochales</taxon>
        <taxon>Dictyochaceae</taxon>
        <taxon>Octactis</taxon>
    </lineage>
</organism>
<evidence type="ECO:0000256" key="1">
    <source>
        <dbReference type="SAM" id="MobiDB-lite"/>
    </source>
</evidence>
<feature type="region of interest" description="Disordered" evidence="1">
    <location>
        <begin position="1"/>
        <end position="34"/>
    </location>
</feature>
<protein>
    <submittedName>
        <fullName evidence="2">Uncharacterized protein</fullName>
    </submittedName>
</protein>
<dbReference type="AlphaFoldDB" id="A0A7S2G2X6"/>
<feature type="compositionally biased region" description="Polar residues" evidence="1">
    <location>
        <begin position="1"/>
        <end position="10"/>
    </location>
</feature>
<sequence>MSARKSSSGMLTRGASMRGSGLSVDGPSISPSKKSSIREFDVGGFHVSGRSVDEESLMRQMLPQLDGVEFETVLTTLTSFLRIGLRVEKEQPEYSRITTGNHRNTVVFQNQEFTRFENEYAIMDNFTIECSDELKREIKRLPSSEGLCSIDREFQHPMSNEVLKIRCVAQTDPFVVLFIAQTEVMDSSRPPERKHQRAQSEA</sequence>
<proteinExistence type="predicted"/>